<accession>A0A3R7LMW8</accession>
<evidence type="ECO:0000313" key="2">
    <source>
        <dbReference type="EMBL" id="RNF17563.1"/>
    </source>
</evidence>
<dbReference type="RefSeq" id="XP_029228204.1">
    <property type="nucleotide sequence ID" value="XM_029371660.1"/>
</dbReference>
<dbReference type="Proteomes" id="UP000284403">
    <property type="component" value="Unassembled WGS sequence"/>
</dbReference>
<reference evidence="2 3" key="1">
    <citation type="journal article" date="2018" name="BMC Genomics">
        <title>Genomic comparison of Trypanosoma conorhini and Trypanosoma rangeli to Trypanosoma cruzi strains of high and low virulence.</title>
        <authorList>
            <person name="Bradwell K.R."/>
            <person name="Koparde V.N."/>
            <person name="Matveyev A.V."/>
            <person name="Serrano M.G."/>
            <person name="Alves J.M."/>
            <person name="Parikh H."/>
            <person name="Huang B."/>
            <person name="Lee V."/>
            <person name="Espinosa-Alvarez O."/>
            <person name="Ortiz P.A."/>
            <person name="Costa-Martins A.G."/>
            <person name="Teixeira M.M."/>
            <person name="Buck G.A."/>
        </authorList>
    </citation>
    <scope>NUCLEOTIDE SEQUENCE [LARGE SCALE GENOMIC DNA]</scope>
    <source>
        <strain evidence="2 3">025E</strain>
    </source>
</reference>
<sequence length="362" mass="39548">MITLSKGGESPVMVSDRDVTVKGYEVFCPPQKWSGQYVTLAQIQPSVDNVPYLDESKKSLQEFTVLSGRFLAGLFNLPTNTLLPIPAWAQTEGISAHITRPHLVVHREQLHVFYLVRMLGPHPPQRSSSFRMRGGSALGGANVSGEGASIGNGSSEEKVAADAATAPTGNLSHESSFAENSVAGVCRYGLAHAVTTDPKLRTWKLLTEKEPLFSCSHFMPVFTAASTSSFLVVRDSEEDASPPSRSGERTLQLFWYEEDFALRHAAASTHRSTRRSLPLGPNNSNRILLPFEHLVNTHEEALPEHWVQEPCYSSVRMGADSLKVGVSSLSFCEHDGATFAACVQHDAHQRLTLTVLPVTNEP</sequence>
<comment type="caution">
    <text evidence="2">The sequence shown here is derived from an EMBL/GenBank/DDBJ whole genome shotgun (WGS) entry which is preliminary data.</text>
</comment>
<dbReference type="OrthoDB" id="240018at2759"/>
<gene>
    <name evidence="2" type="ORF">Tco025E_04754</name>
</gene>
<feature type="region of interest" description="Disordered" evidence="1">
    <location>
        <begin position="143"/>
        <end position="174"/>
    </location>
</feature>
<protein>
    <submittedName>
        <fullName evidence="2">Uncharacterized protein</fullName>
    </submittedName>
</protein>
<dbReference type="EMBL" id="MKKU01000257">
    <property type="protein sequence ID" value="RNF17563.1"/>
    <property type="molecule type" value="Genomic_DNA"/>
</dbReference>
<keyword evidence="3" id="KW-1185">Reference proteome</keyword>
<name>A0A3R7LMW8_9TRYP</name>
<organism evidence="2 3">
    <name type="scientific">Trypanosoma conorhini</name>
    <dbReference type="NCBI Taxonomy" id="83891"/>
    <lineage>
        <taxon>Eukaryota</taxon>
        <taxon>Discoba</taxon>
        <taxon>Euglenozoa</taxon>
        <taxon>Kinetoplastea</taxon>
        <taxon>Metakinetoplastina</taxon>
        <taxon>Trypanosomatida</taxon>
        <taxon>Trypanosomatidae</taxon>
        <taxon>Trypanosoma</taxon>
    </lineage>
</organism>
<proteinExistence type="predicted"/>
<evidence type="ECO:0000313" key="3">
    <source>
        <dbReference type="Proteomes" id="UP000284403"/>
    </source>
</evidence>
<dbReference type="GeneID" id="40318365"/>
<dbReference type="AlphaFoldDB" id="A0A3R7LMW8"/>
<evidence type="ECO:0000256" key="1">
    <source>
        <dbReference type="SAM" id="MobiDB-lite"/>
    </source>
</evidence>